<reference key="1">
    <citation type="submission" date="2007-01" db="EMBL/GenBank/DDBJ databases">
        <title>The Genome Sequence of Puccinia graminis f. sp. tritici Strain CRL 75-36-700-3.</title>
        <authorList>
            <consortium name="The Broad Institute Genome Sequencing Platform"/>
            <person name="Birren B."/>
            <person name="Lander E."/>
            <person name="Galagan J."/>
            <person name="Nusbaum C."/>
            <person name="Devon K."/>
            <person name="Cuomo C."/>
            <person name="Jaffe D."/>
            <person name="Butler J."/>
            <person name="Alvarez P."/>
            <person name="Gnerre S."/>
            <person name="Grabherr M."/>
            <person name="Mauceli E."/>
            <person name="Brockman W."/>
            <person name="Young S."/>
            <person name="LaButti K."/>
            <person name="Sykes S."/>
            <person name="DeCaprio D."/>
            <person name="Crawford M."/>
            <person name="Koehrsen M."/>
            <person name="Engels R."/>
            <person name="Montgomery P."/>
            <person name="Pearson M."/>
            <person name="Howarth C."/>
            <person name="Larson L."/>
            <person name="White J."/>
            <person name="Zeng Q."/>
            <person name="Kodira C."/>
            <person name="Yandava C."/>
            <person name="Alvarado L."/>
            <person name="O'Leary S."/>
            <person name="Szabo L."/>
            <person name="Dean R."/>
            <person name="Schein J."/>
        </authorList>
    </citation>
    <scope>NUCLEOTIDE SEQUENCE</scope>
    <source>
        <strain>CRL 75-36-700-3</strain>
    </source>
</reference>
<comment type="pathway">
    <text evidence="5">Cofactor biosynthesis; tetrahydrofolate biosynthesis; 2-amino-4-hydroxy-6-hydroxymethyl-7,8-dihydropteridine diphosphate from 7,8-dihydroneopterin triphosphate: step 4/4.</text>
</comment>
<keyword evidence="14" id="KW-0511">Multifunctional enzyme</keyword>
<comment type="pathway">
    <text evidence="4">Cofactor biosynthesis; tetrahydrofolate biosynthesis; 7,8-dihydrofolate from 2-amino-4-hydroxy-6-hydroxymethyl-7,8-dihydropteridine diphosphate and 4-aminobenzoate: step 1/2.</text>
</comment>
<dbReference type="VEuPathDB" id="FungiDB:PGTG_05359"/>
<dbReference type="RefSeq" id="XP_003324553.1">
    <property type="nucleotide sequence ID" value="XM_003324505.1"/>
</dbReference>
<reference evidence="17" key="2">
    <citation type="journal article" date="2011" name="Proc. Natl. Acad. Sci. U.S.A.">
        <title>Obligate biotrophy features unraveled by the genomic analysis of rust fungi.</title>
        <authorList>
            <person name="Duplessis S."/>
            <person name="Cuomo C.A."/>
            <person name="Lin Y.-C."/>
            <person name="Aerts A."/>
            <person name="Tisserant E."/>
            <person name="Veneault-Fourrey C."/>
            <person name="Joly D.L."/>
            <person name="Hacquard S."/>
            <person name="Amselem J."/>
            <person name="Cantarel B.L."/>
            <person name="Chiu R."/>
            <person name="Coutinho P.M."/>
            <person name="Feau N."/>
            <person name="Field M."/>
            <person name="Frey P."/>
            <person name="Gelhaye E."/>
            <person name="Goldberg J."/>
            <person name="Grabherr M.G."/>
            <person name="Kodira C.D."/>
            <person name="Kohler A."/>
            <person name="Kuees U."/>
            <person name="Lindquist E.A."/>
            <person name="Lucas S.M."/>
            <person name="Mago R."/>
            <person name="Mauceli E."/>
            <person name="Morin E."/>
            <person name="Murat C."/>
            <person name="Pangilinan J.L."/>
            <person name="Park R."/>
            <person name="Pearson M."/>
            <person name="Quesneville H."/>
            <person name="Rouhier N."/>
            <person name="Sakthikumar S."/>
            <person name="Salamov A.A."/>
            <person name="Schmutz J."/>
            <person name="Selles B."/>
            <person name="Shapiro H."/>
            <person name="Tanguay P."/>
            <person name="Tuskan G.A."/>
            <person name="Henrissat B."/>
            <person name="Van de Peer Y."/>
            <person name="Rouze P."/>
            <person name="Ellis J.G."/>
            <person name="Dodds P.N."/>
            <person name="Schein J.E."/>
            <person name="Zhong S."/>
            <person name="Hamelin R.C."/>
            <person name="Grigoriev I.V."/>
            <person name="Szabo L.J."/>
            <person name="Martin F."/>
        </authorList>
    </citation>
    <scope>NUCLEOTIDE SEQUENCE [LARGE SCALE GENOMIC DNA]</scope>
    <source>
        <strain evidence="17">CRL 75-36-700-3 / race SCCL</strain>
    </source>
</reference>
<comment type="cofactor">
    <cofactor evidence="3">
        <name>Mg(2+)</name>
        <dbReference type="ChEBI" id="CHEBI:18420"/>
    </cofactor>
</comment>
<dbReference type="InterPro" id="IPR035907">
    <property type="entry name" value="Hppk_sf"/>
</dbReference>
<dbReference type="Gene3D" id="3.20.20.20">
    <property type="entry name" value="Dihydropteroate synthase-like"/>
    <property type="match status" value="1"/>
</dbReference>
<evidence type="ECO:0000256" key="12">
    <source>
        <dbReference type="ARBA" id="ARBA00022842"/>
    </source>
</evidence>
<dbReference type="AlphaFoldDB" id="E3K797"/>
<dbReference type="UniPathway" id="UPA00077">
    <property type="reaction ID" value="UER00155"/>
</dbReference>
<evidence type="ECO:0000256" key="5">
    <source>
        <dbReference type="ARBA" id="ARBA00005051"/>
    </source>
</evidence>
<dbReference type="InterPro" id="IPR000489">
    <property type="entry name" value="Pterin-binding_dom"/>
</dbReference>
<evidence type="ECO:0000256" key="10">
    <source>
        <dbReference type="ARBA" id="ARBA00022777"/>
    </source>
</evidence>
<dbReference type="STRING" id="418459.E3K797"/>
<dbReference type="Pfam" id="PF01288">
    <property type="entry name" value="HPPK"/>
    <property type="match status" value="1"/>
</dbReference>
<dbReference type="OMA" id="NIPHKLM"/>
<dbReference type="InterPro" id="IPR006390">
    <property type="entry name" value="DHP_synth_dom"/>
</dbReference>
<organism evidence="16 17">
    <name type="scientific">Puccinia graminis f. sp. tritici (strain CRL 75-36-700-3 / race SCCL)</name>
    <name type="common">Black stem rust fungus</name>
    <dbReference type="NCBI Taxonomy" id="418459"/>
    <lineage>
        <taxon>Eukaryota</taxon>
        <taxon>Fungi</taxon>
        <taxon>Dikarya</taxon>
        <taxon>Basidiomycota</taxon>
        <taxon>Pucciniomycotina</taxon>
        <taxon>Pucciniomycetes</taxon>
        <taxon>Pucciniales</taxon>
        <taxon>Pucciniaceae</taxon>
        <taxon>Puccinia</taxon>
    </lineage>
</organism>
<accession>E3K797</accession>
<dbReference type="GO" id="GO:0005524">
    <property type="term" value="F:ATP binding"/>
    <property type="evidence" value="ECO:0007669"/>
    <property type="project" value="UniProtKB-KW"/>
</dbReference>
<dbReference type="GO" id="GO:0046654">
    <property type="term" value="P:tetrahydrofolate biosynthetic process"/>
    <property type="evidence" value="ECO:0000318"/>
    <property type="project" value="GO_Central"/>
</dbReference>
<dbReference type="HOGENOM" id="CLU_008023_2_1_1"/>
<sequence length="522" mass="56490">MSIRLLNPARSSSLSRWIIHSGLGRIPTRNYSSGKDSSNIVYLGLGSNIGDRLKNISNALQSLSNHDPSTRVLDSSFVYQSQPMYVTDQPEFLNAACKISTPLSPQELLKIIKRIEADQGRILENVPRNGPRPIDIDILLYNSEIIRQDNLTIPHIGILERQFVLDPLIDVARKTIHPETRTPIEALLADLKQKTSSSTQTTSTGGVRKTHLIRGLGCRTLDLSSRTHLMSIINCTPDSFSDGGASFAVEDAVRNSLEHVSAGADILDIGGMSTRPGATEVSVEAEIGRTVPVIRELRERHHLDCHISIDTFRAATAEAAVGAGATIVNDVSGGEADEAMLATVARLDVPYVLMHMRGNPRTMSQLTSYQDGDVVAGVRRELAVKVQRALRAGIKRWNLIIDPGFGFAKDLAGNCQLLDALNSLQGVSSSEDQDCLQGFPILVGLSRKQFLAKLLTLPPPGSTTTATPPPPLPPPDQRLVPTIVASTIAIRNGAHLIRAHDTKIIKEVINTVDGIPVLSNSS</sequence>
<dbReference type="Pfam" id="PF00809">
    <property type="entry name" value="Pterin_bind"/>
    <property type="match status" value="1"/>
</dbReference>
<dbReference type="PROSITE" id="PS50972">
    <property type="entry name" value="PTERIN_BINDING"/>
    <property type="match status" value="1"/>
</dbReference>
<keyword evidence="12" id="KW-0460">Magnesium</keyword>
<keyword evidence="9" id="KW-0547">Nucleotide-binding</keyword>
<keyword evidence="7" id="KW-0808">Transferase</keyword>
<dbReference type="InParanoid" id="E3K797"/>
<comment type="similarity">
    <text evidence="6">In the C-terminal section; belongs to the DHPS family.</text>
</comment>
<dbReference type="InterPro" id="IPR000550">
    <property type="entry name" value="Hppk"/>
</dbReference>
<dbReference type="eggNOG" id="KOG2544">
    <property type="taxonomic scope" value="Eukaryota"/>
</dbReference>
<keyword evidence="8" id="KW-0479">Metal-binding</keyword>
<dbReference type="PANTHER" id="PTHR20941">
    <property type="entry name" value="FOLATE SYNTHESIS PROTEINS"/>
    <property type="match status" value="1"/>
</dbReference>
<dbReference type="GO" id="GO:0003848">
    <property type="term" value="F:2-amino-4-hydroxy-6-hydroxymethyldihydropteridine diphosphokinase activity"/>
    <property type="evidence" value="ECO:0007669"/>
    <property type="project" value="UniProtKB-EC"/>
</dbReference>
<evidence type="ECO:0000256" key="1">
    <source>
        <dbReference type="ARBA" id="ARBA00000012"/>
    </source>
</evidence>
<keyword evidence="10" id="KW-0418">Kinase</keyword>
<evidence type="ECO:0000313" key="16">
    <source>
        <dbReference type="EMBL" id="EFP80134.1"/>
    </source>
</evidence>
<dbReference type="GO" id="GO:0046656">
    <property type="term" value="P:folic acid biosynthetic process"/>
    <property type="evidence" value="ECO:0007669"/>
    <property type="project" value="UniProtKB-KW"/>
</dbReference>
<dbReference type="GO" id="GO:0004156">
    <property type="term" value="F:dihydropteroate synthase activity"/>
    <property type="evidence" value="ECO:0000318"/>
    <property type="project" value="GO_Central"/>
</dbReference>
<evidence type="ECO:0000256" key="13">
    <source>
        <dbReference type="ARBA" id="ARBA00022909"/>
    </source>
</evidence>
<dbReference type="OrthoDB" id="615426at2759"/>
<dbReference type="InterPro" id="IPR045031">
    <property type="entry name" value="DHP_synth-like"/>
</dbReference>
<evidence type="ECO:0000256" key="6">
    <source>
        <dbReference type="ARBA" id="ARBA00009951"/>
    </source>
</evidence>
<dbReference type="SUPFAM" id="SSF51717">
    <property type="entry name" value="Dihydropteroate synthetase-like"/>
    <property type="match status" value="1"/>
</dbReference>
<dbReference type="GO" id="GO:0005740">
    <property type="term" value="C:mitochondrial envelope"/>
    <property type="evidence" value="ECO:0000318"/>
    <property type="project" value="GO_Central"/>
</dbReference>
<evidence type="ECO:0000256" key="11">
    <source>
        <dbReference type="ARBA" id="ARBA00022840"/>
    </source>
</evidence>
<keyword evidence="13" id="KW-0289">Folate biosynthesis</keyword>
<dbReference type="GO" id="GO:0046872">
    <property type="term" value="F:metal ion binding"/>
    <property type="evidence" value="ECO:0007669"/>
    <property type="project" value="UniProtKB-KW"/>
</dbReference>
<dbReference type="KEGG" id="pgr:PGTG_05359"/>
<proteinExistence type="inferred from homology"/>
<evidence type="ECO:0000256" key="9">
    <source>
        <dbReference type="ARBA" id="ARBA00022741"/>
    </source>
</evidence>
<feature type="domain" description="Pterin-binding" evidence="15">
    <location>
        <begin position="227"/>
        <end position="510"/>
    </location>
</feature>
<comment type="catalytic activity">
    <reaction evidence="1">
        <text>(7,8-dihydropterin-6-yl)methyl diphosphate + 4-aminobenzoate = 7,8-dihydropteroate + diphosphate</text>
        <dbReference type="Rhea" id="RHEA:19949"/>
        <dbReference type="ChEBI" id="CHEBI:17836"/>
        <dbReference type="ChEBI" id="CHEBI:17839"/>
        <dbReference type="ChEBI" id="CHEBI:33019"/>
        <dbReference type="ChEBI" id="CHEBI:72950"/>
        <dbReference type="EC" id="2.5.1.15"/>
    </reaction>
</comment>
<dbReference type="FunCoup" id="E3K797">
    <property type="interactions" value="176"/>
</dbReference>
<dbReference type="GeneID" id="10534313"/>
<dbReference type="SUPFAM" id="SSF55083">
    <property type="entry name" value="6-hydroxymethyl-7,8-dihydropterin pyrophosphokinase, HPPK"/>
    <property type="match status" value="1"/>
</dbReference>
<evidence type="ECO:0000313" key="17">
    <source>
        <dbReference type="Proteomes" id="UP000008783"/>
    </source>
</evidence>
<dbReference type="GO" id="GO:0016301">
    <property type="term" value="F:kinase activity"/>
    <property type="evidence" value="ECO:0007669"/>
    <property type="project" value="UniProtKB-KW"/>
</dbReference>
<dbReference type="PROSITE" id="PS00794">
    <property type="entry name" value="HPPK"/>
    <property type="match status" value="1"/>
</dbReference>
<dbReference type="CDD" id="cd00739">
    <property type="entry name" value="DHPS"/>
    <property type="match status" value="1"/>
</dbReference>
<evidence type="ECO:0000256" key="8">
    <source>
        <dbReference type="ARBA" id="ARBA00022723"/>
    </source>
</evidence>
<evidence type="ECO:0000256" key="4">
    <source>
        <dbReference type="ARBA" id="ARBA00004763"/>
    </source>
</evidence>
<dbReference type="PROSITE" id="PS00793">
    <property type="entry name" value="DHPS_2"/>
    <property type="match status" value="1"/>
</dbReference>
<dbReference type="InterPro" id="IPR011005">
    <property type="entry name" value="Dihydropteroate_synth-like_sf"/>
</dbReference>
<name>E3K797_PUCGT</name>
<evidence type="ECO:0000256" key="3">
    <source>
        <dbReference type="ARBA" id="ARBA00001946"/>
    </source>
</evidence>
<dbReference type="NCBIfam" id="TIGR01496">
    <property type="entry name" value="DHPS"/>
    <property type="match status" value="1"/>
</dbReference>
<keyword evidence="17" id="KW-1185">Reference proteome</keyword>
<dbReference type="Gene3D" id="3.30.70.560">
    <property type="entry name" value="7,8-Dihydro-6-hydroxymethylpterin-pyrophosphokinase HPPK"/>
    <property type="match status" value="1"/>
</dbReference>
<evidence type="ECO:0000256" key="14">
    <source>
        <dbReference type="ARBA" id="ARBA00023268"/>
    </source>
</evidence>
<dbReference type="PANTHER" id="PTHR20941:SF1">
    <property type="entry name" value="FOLIC ACID SYNTHESIS PROTEIN FOL1"/>
    <property type="match status" value="1"/>
</dbReference>
<evidence type="ECO:0000259" key="15">
    <source>
        <dbReference type="PROSITE" id="PS50972"/>
    </source>
</evidence>
<dbReference type="NCBIfam" id="TIGR01498">
    <property type="entry name" value="folK"/>
    <property type="match status" value="1"/>
</dbReference>
<dbReference type="CDD" id="cd00483">
    <property type="entry name" value="HPPK"/>
    <property type="match status" value="1"/>
</dbReference>
<dbReference type="Proteomes" id="UP000008783">
    <property type="component" value="Unassembled WGS sequence"/>
</dbReference>
<dbReference type="EMBL" id="DS178274">
    <property type="protein sequence ID" value="EFP80134.1"/>
    <property type="molecule type" value="Genomic_DNA"/>
</dbReference>
<protein>
    <recommendedName>
        <fullName evidence="15">Pterin-binding domain-containing protein</fullName>
    </recommendedName>
</protein>
<evidence type="ECO:0000256" key="2">
    <source>
        <dbReference type="ARBA" id="ARBA00000198"/>
    </source>
</evidence>
<comment type="catalytic activity">
    <reaction evidence="2">
        <text>6-hydroxymethyl-7,8-dihydropterin + ATP = (7,8-dihydropterin-6-yl)methyl diphosphate + AMP + H(+)</text>
        <dbReference type="Rhea" id="RHEA:11412"/>
        <dbReference type="ChEBI" id="CHEBI:15378"/>
        <dbReference type="ChEBI" id="CHEBI:30616"/>
        <dbReference type="ChEBI" id="CHEBI:44841"/>
        <dbReference type="ChEBI" id="CHEBI:72950"/>
        <dbReference type="ChEBI" id="CHEBI:456215"/>
        <dbReference type="EC" id="2.7.6.3"/>
    </reaction>
</comment>
<keyword evidence="11" id="KW-0067">ATP-binding</keyword>
<gene>
    <name evidence="16" type="ORF">PGTG_05359</name>
</gene>
<evidence type="ECO:0000256" key="7">
    <source>
        <dbReference type="ARBA" id="ARBA00022679"/>
    </source>
</evidence>